<dbReference type="Pfam" id="PF10966">
    <property type="entry name" value="DUF2768"/>
    <property type="match status" value="1"/>
</dbReference>
<feature type="transmembrane region" description="Helical" evidence="1">
    <location>
        <begin position="6"/>
        <end position="27"/>
    </location>
</feature>
<evidence type="ECO:0000313" key="2">
    <source>
        <dbReference type="EMBL" id="GGF09319.1"/>
    </source>
</evidence>
<keyword evidence="3" id="KW-1185">Reference proteome</keyword>
<reference evidence="2" key="2">
    <citation type="submission" date="2020-09" db="EMBL/GenBank/DDBJ databases">
        <authorList>
            <person name="Sun Q."/>
            <person name="Zhou Y."/>
        </authorList>
    </citation>
    <scope>NUCLEOTIDE SEQUENCE</scope>
    <source>
        <strain evidence="2">CGMCC 1.12153</strain>
    </source>
</reference>
<comment type="caution">
    <text evidence="2">The sequence shown here is derived from an EMBL/GenBank/DDBJ whole genome shotgun (WGS) entry which is preliminary data.</text>
</comment>
<dbReference type="InterPro" id="IPR020076">
    <property type="entry name" value="DUF2768"/>
</dbReference>
<keyword evidence="1" id="KW-0472">Membrane</keyword>
<gene>
    <name evidence="2" type="primary">yphE</name>
    <name evidence="2" type="ORF">GCM10010954_04700</name>
</gene>
<evidence type="ECO:0008006" key="4">
    <source>
        <dbReference type="Google" id="ProtNLM"/>
    </source>
</evidence>
<name>A0A917B0D3_HALAA</name>
<organism evidence="2 3">
    <name type="scientific">Halobacillus andaensis</name>
    <dbReference type="NCBI Taxonomy" id="1176239"/>
    <lineage>
        <taxon>Bacteria</taxon>
        <taxon>Bacillati</taxon>
        <taxon>Bacillota</taxon>
        <taxon>Bacilli</taxon>
        <taxon>Bacillales</taxon>
        <taxon>Bacillaceae</taxon>
        <taxon>Halobacillus</taxon>
    </lineage>
</organism>
<accession>A0A917B0D3</accession>
<reference evidence="2" key="1">
    <citation type="journal article" date="2014" name="Int. J. Syst. Evol. Microbiol.">
        <title>Complete genome sequence of Corynebacterium casei LMG S-19264T (=DSM 44701T), isolated from a smear-ripened cheese.</title>
        <authorList>
            <consortium name="US DOE Joint Genome Institute (JGI-PGF)"/>
            <person name="Walter F."/>
            <person name="Albersmeier A."/>
            <person name="Kalinowski J."/>
            <person name="Ruckert C."/>
        </authorList>
    </citation>
    <scope>NUCLEOTIDE SEQUENCE</scope>
    <source>
        <strain evidence="2">CGMCC 1.12153</strain>
    </source>
</reference>
<proteinExistence type="predicted"/>
<keyword evidence="1" id="KW-1133">Transmembrane helix</keyword>
<evidence type="ECO:0000313" key="3">
    <source>
        <dbReference type="Proteomes" id="UP000660110"/>
    </source>
</evidence>
<dbReference type="AlphaFoldDB" id="A0A917B0D3"/>
<dbReference type="Proteomes" id="UP000660110">
    <property type="component" value="Unassembled WGS sequence"/>
</dbReference>
<protein>
    <recommendedName>
        <fullName evidence="4">DUF2768 domain-containing protein</fullName>
    </recommendedName>
</protein>
<sequence>MSVAMLKMYISFAGIISLFLATGLIYLSRFKLSGIISIITAIFAYLFMIFGGLIILYIVFSGPTG</sequence>
<evidence type="ECO:0000256" key="1">
    <source>
        <dbReference type="SAM" id="Phobius"/>
    </source>
</evidence>
<keyword evidence="1" id="KW-0812">Transmembrane</keyword>
<feature type="transmembrane region" description="Helical" evidence="1">
    <location>
        <begin position="34"/>
        <end position="60"/>
    </location>
</feature>
<dbReference type="EMBL" id="BMEL01000001">
    <property type="protein sequence ID" value="GGF09319.1"/>
    <property type="molecule type" value="Genomic_DNA"/>
</dbReference>
<dbReference type="RefSeq" id="WP_188375852.1">
    <property type="nucleotide sequence ID" value="NZ_BMEL01000001.1"/>
</dbReference>